<evidence type="ECO:0000313" key="4">
    <source>
        <dbReference type="EMBL" id="KAJ0408525.1"/>
    </source>
</evidence>
<protein>
    <recommendedName>
        <fullName evidence="3">TOG domain-containing protein</fullName>
    </recommendedName>
</protein>
<feature type="domain" description="TOG" evidence="3">
    <location>
        <begin position="92"/>
        <end position="362"/>
    </location>
</feature>
<dbReference type="AlphaFoldDB" id="A0AAD5LS17"/>
<proteinExistence type="inferred from homology"/>
<dbReference type="GO" id="GO:0004365">
    <property type="term" value="F:glyceraldehyde-3-phosphate dehydrogenase (NAD+) (phosphorylating) activity"/>
    <property type="evidence" value="ECO:0007669"/>
    <property type="project" value="TreeGrafter"/>
</dbReference>
<dbReference type="Pfam" id="PF02800">
    <property type="entry name" value="Gp_dh_C"/>
    <property type="match status" value="1"/>
</dbReference>
<comment type="caution">
    <text evidence="4">The sequence shown here is derived from an EMBL/GenBank/DDBJ whole genome shotgun (WGS) entry which is preliminary data.</text>
</comment>
<dbReference type="GO" id="GO:0005829">
    <property type="term" value="C:cytosol"/>
    <property type="evidence" value="ECO:0007669"/>
    <property type="project" value="TreeGrafter"/>
</dbReference>
<sequence length="445" mass="48564">MTTVHVTTATQLTVDSPSRGGKDWRAGRGAGHNIIPTLTGAVKVMGKVLQELKGTLTGMAFRVRTPNESVVDLTCHHAKPASYEQIKAAIKKASEKQLKGNVGYTEDESKTWSDRKEALVDIEKGITDSKSDLRDVRPAFGSIVQHNFAAYCAIVHKCLADSIAPVVNGTMDCFSTLLKIFGPCVEWRDEPVRDLILLTIMRLFATMQKPNNRANRAACRCVLKLTRLPSVHPLRYTLSCVFAKETDALVQMHLLRLLIPEFGFQADGISAGRMHLLRLLIPEFGFQADGISAGRVLDAVAIALGHSNEKVRKTAMDVALCTQRLIGRTLVLQKLKDVKAVTLKELEKQFVEEIPKDGERPQTVHANAVPSTGGLPPVQLLGGGDQSRRLLQSAPVGLGKLQCTPPTDDDALADESSLSVLSRRNSVLSNEEENLMDSILGSDDF</sequence>
<dbReference type="Gene3D" id="3.30.360.10">
    <property type="entry name" value="Dihydrodipicolinate Reductase, domain 2"/>
    <property type="match status" value="1"/>
</dbReference>
<keyword evidence="2" id="KW-0560">Oxidoreductase</keyword>
<name>A0AAD5LS17_PYTIN</name>
<organism evidence="4 5">
    <name type="scientific">Pythium insidiosum</name>
    <name type="common">Pythiosis disease agent</name>
    <dbReference type="NCBI Taxonomy" id="114742"/>
    <lineage>
        <taxon>Eukaryota</taxon>
        <taxon>Sar</taxon>
        <taxon>Stramenopiles</taxon>
        <taxon>Oomycota</taxon>
        <taxon>Peronosporomycetes</taxon>
        <taxon>Pythiales</taxon>
        <taxon>Pythiaceae</taxon>
        <taxon>Pythium</taxon>
    </lineage>
</organism>
<reference evidence="4" key="1">
    <citation type="submission" date="2021-12" db="EMBL/GenBank/DDBJ databases">
        <title>Prjna785345.</title>
        <authorList>
            <person name="Rujirawat T."/>
            <person name="Krajaejun T."/>
        </authorList>
    </citation>
    <scope>NUCLEOTIDE SEQUENCE</scope>
    <source>
        <strain evidence="4">Pi057C3</strain>
    </source>
</reference>
<dbReference type="PANTHER" id="PTHR10836:SF76">
    <property type="entry name" value="GLYCERALDEHYDE-3-PHOSPHATE DEHYDROGENASE-RELATED"/>
    <property type="match status" value="1"/>
</dbReference>
<dbReference type="InterPro" id="IPR020829">
    <property type="entry name" value="GlycerAld_3-P_DH_cat"/>
</dbReference>
<evidence type="ECO:0000256" key="1">
    <source>
        <dbReference type="ARBA" id="ARBA00007406"/>
    </source>
</evidence>
<evidence type="ECO:0000256" key="2">
    <source>
        <dbReference type="ARBA" id="ARBA00023002"/>
    </source>
</evidence>
<gene>
    <name evidence="4" type="ORF">P43SY_006455</name>
</gene>
<comment type="similarity">
    <text evidence="1">Belongs to the glyceraldehyde-3-phosphate dehydrogenase family.</text>
</comment>
<dbReference type="Pfam" id="PF21040">
    <property type="entry name" value="CEP104-like_TOG"/>
    <property type="match status" value="1"/>
</dbReference>
<dbReference type="InterPro" id="IPR020831">
    <property type="entry name" value="GlycerAld/Erythrose_P_DH"/>
</dbReference>
<dbReference type="SMART" id="SM01349">
    <property type="entry name" value="TOG"/>
    <property type="match status" value="1"/>
</dbReference>
<dbReference type="InterPro" id="IPR034085">
    <property type="entry name" value="TOG"/>
</dbReference>
<evidence type="ECO:0000259" key="3">
    <source>
        <dbReference type="SMART" id="SM01349"/>
    </source>
</evidence>
<dbReference type="Proteomes" id="UP001209570">
    <property type="component" value="Unassembled WGS sequence"/>
</dbReference>
<keyword evidence="5" id="KW-1185">Reference proteome</keyword>
<dbReference type="EMBL" id="JAKCXM010000011">
    <property type="protein sequence ID" value="KAJ0408525.1"/>
    <property type="molecule type" value="Genomic_DNA"/>
</dbReference>
<dbReference type="PRINTS" id="PR00078">
    <property type="entry name" value="G3PDHDRGNASE"/>
</dbReference>
<evidence type="ECO:0000313" key="5">
    <source>
        <dbReference type="Proteomes" id="UP001209570"/>
    </source>
</evidence>
<dbReference type="SUPFAM" id="SSF55347">
    <property type="entry name" value="Glyceraldehyde-3-phosphate dehydrogenase-like, C-terminal domain"/>
    <property type="match status" value="1"/>
</dbReference>
<dbReference type="GO" id="GO:0006096">
    <property type="term" value="P:glycolytic process"/>
    <property type="evidence" value="ECO:0007669"/>
    <property type="project" value="TreeGrafter"/>
</dbReference>
<dbReference type="PANTHER" id="PTHR10836">
    <property type="entry name" value="GLYCERALDEHYDE 3-PHOSPHATE DEHYDROGENASE"/>
    <property type="match status" value="1"/>
</dbReference>
<accession>A0AAD5LS17</accession>